<evidence type="ECO:0000313" key="2">
    <source>
        <dbReference type="EMBL" id="SBS76405.1"/>
    </source>
</evidence>
<dbReference type="EMBL" id="FLQS01000025">
    <property type="protein sequence ID" value="SBS76405.1"/>
    <property type="molecule type" value="Genomic_DNA"/>
</dbReference>
<proteinExistence type="predicted"/>
<sequence length="86" mass="8780">MSIKLHLAAGLLGTGIAAALLAAPIASAADDPHMVCTTVSDGNSQCETPGNAQLTASPQDVPYPTLYPFLLGDGLIFHNGHGHGMR</sequence>
<accession>A0A1Y5PCI3</accession>
<evidence type="ECO:0000256" key="1">
    <source>
        <dbReference type="SAM" id="SignalP"/>
    </source>
</evidence>
<reference evidence="2" key="1">
    <citation type="submission" date="2016-03" db="EMBL/GenBank/DDBJ databases">
        <authorList>
            <person name="Ploux O."/>
        </authorList>
    </citation>
    <scope>NUCLEOTIDE SEQUENCE</scope>
    <source>
        <strain evidence="2">UC10</strain>
    </source>
</reference>
<keyword evidence="2" id="KW-0416">Keratin</keyword>
<name>A0A1Y5PCI3_9MYCO</name>
<feature type="signal peptide" evidence="1">
    <location>
        <begin position="1"/>
        <end position="28"/>
    </location>
</feature>
<dbReference type="AlphaFoldDB" id="A0A1Y5PCI3"/>
<organism evidence="2">
    <name type="scientific">uncultured Mycobacterium sp</name>
    <dbReference type="NCBI Taxonomy" id="171292"/>
    <lineage>
        <taxon>Bacteria</taxon>
        <taxon>Bacillati</taxon>
        <taxon>Actinomycetota</taxon>
        <taxon>Actinomycetes</taxon>
        <taxon>Mycobacteriales</taxon>
        <taxon>Mycobacteriaceae</taxon>
        <taxon>Mycobacterium</taxon>
        <taxon>environmental samples</taxon>
    </lineage>
</organism>
<feature type="chain" id="PRO_5012057070" evidence="1">
    <location>
        <begin position="29"/>
        <end position="86"/>
    </location>
</feature>
<dbReference type="GO" id="GO:0005882">
    <property type="term" value="C:intermediate filament"/>
    <property type="evidence" value="ECO:0007669"/>
    <property type="project" value="UniProtKB-KW"/>
</dbReference>
<gene>
    <name evidence="2" type="ORF">MHPYR_310069</name>
</gene>
<keyword evidence="1" id="KW-0732">Signal</keyword>
<protein>
    <submittedName>
        <fullName evidence="2">Keratin associated protein</fullName>
    </submittedName>
</protein>